<name>A0A062V6P1_9EURY</name>
<evidence type="ECO:0000259" key="2">
    <source>
        <dbReference type="Pfam" id="PF24034"/>
    </source>
</evidence>
<dbReference type="Proteomes" id="UP000027153">
    <property type="component" value="Unassembled WGS sequence"/>
</dbReference>
<sequence precursor="true">MPSSAVLIMRAILLLVFLMLLNQAAIAQTVTTAQTIATVEVYENGSALWTAENHQPLTTQSEVSEWESKYILNEQSISRSIQASALWNDINRSVLLAQNNSGRPMSIRDFNVSYDIVKTAPRTFGIIRYGFEWENFSRTNSSEIVIGDAFPEGIGIVLPTQLDKLIIKIPAGYDVLNASPSFDKLDGDRLIWDRILYNSFGKGEPYLVLSRKIIQEDTYLPYQSAYQSTWLLILVPIAILISGTLIVFWKRRRVNGRNDDSLIDDTADSTVYVDNTETNIDDDALMPLPDMTTEILGYEEMIERYLTRCGGQAYQSDIVKESGLSKSKISIILAKMKEDGRILKIRKGKENIIRMVAKDKDQ</sequence>
<protein>
    <recommendedName>
        <fullName evidence="6">MarR family transcriptional regulator</fullName>
    </recommendedName>
</protein>
<dbReference type="AlphaFoldDB" id="A0A062V6P1"/>
<feature type="domain" description="DUF7345" evidence="3">
    <location>
        <begin position="38"/>
        <end position="173"/>
    </location>
</feature>
<reference evidence="4 5" key="1">
    <citation type="journal article" date="2013" name="Nature">
        <title>Anaerobic oxidation of methane coupled to nitrate reduction in a novel archaeal lineage.</title>
        <authorList>
            <person name="Haroon M.F."/>
            <person name="Hu S."/>
            <person name="Shi Y."/>
            <person name="Imelfort M."/>
            <person name="Keller J."/>
            <person name="Hugenholtz P."/>
            <person name="Yuan Z."/>
            <person name="Tyson G.W."/>
        </authorList>
    </citation>
    <scope>NUCLEOTIDE SEQUENCE [LARGE SCALE GENOMIC DNA]</scope>
    <source>
        <strain evidence="4 5">ANME-2d</strain>
    </source>
</reference>
<dbReference type="InterPro" id="IPR055769">
    <property type="entry name" value="DUF7345"/>
</dbReference>
<dbReference type="Pfam" id="PF24034">
    <property type="entry name" value="DUF7343"/>
    <property type="match status" value="1"/>
</dbReference>
<dbReference type="InterPro" id="IPR036388">
    <property type="entry name" value="WH-like_DNA-bd_sf"/>
</dbReference>
<dbReference type="InterPro" id="IPR055767">
    <property type="entry name" value="DUF7343"/>
</dbReference>
<dbReference type="InterPro" id="IPR036390">
    <property type="entry name" value="WH_DNA-bd_sf"/>
</dbReference>
<evidence type="ECO:0000256" key="1">
    <source>
        <dbReference type="SAM" id="Phobius"/>
    </source>
</evidence>
<gene>
    <name evidence="4" type="ORF">ANME2D_03100</name>
</gene>
<feature type="transmembrane region" description="Helical" evidence="1">
    <location>
        <begin position="230"/>
        <end position="249"/>
    </location>
</feature>
<keyword evidence="1" id="KW-1133">Transmembrane helix</keyword>
<organism evidence="4 5">
    <name type="scientific">Candidatus Methanoperedens nitratireducens</name>
    <dbReference type="NCBI Taxonomy" id="1392998"/>
    <lineage>
        <taxon>Archaea</taxon>
        <taxon>Methanobacteriati</taxon>
        <taxon>Methanobacteriota</taxon>
        <taxon>Stenosarchaea group</taxon>
        <taxon>Methanomicrobia</taxon>
        <taxon>Methanosarcinales</taxon>
        <taxon>ANME-2 cluster</taxon>
        <taxon>Candidatus Methanoperedentaceae</taxon>
        <taxon>Candidatus Methanoperedens</taxon>
    </lineage>
</organism>
<evidence type="ECO:0000313" key="5">
    <source>
        <dbReference type="Proteomes" id="UP000027153"/>
    </source>
</evidence>
<evidence type="ECO:0008006" key="6">
    <source>
        <dbReference type="Google" id="ProtNLM"/>
    </source>
</evidence>
<dbReference type="Pfam" id="PF24036">
    <property type="entry name" value="DUF7345"/>
    <property type="match status" value="1"/>
</dbReference>
<dbReference type="SUPFAM" id="SSF46785">
    <property type="entry name" value="Winged helix' DNA-binding domain"/>
    <property type="match status" value="1"/>
</dbReference>
<dbReference type="Gene3D" id="1.10.10.10">
    <property type="entry name" value="Winged helix-like DNA-binding domain superfamily/Winged helix DNA-binding domain"/>
    <property type="match status" value="1"/>
</dbReference>
<comment type="caution">
    <text evidence="4">The sequence shown here is derived from an EMBL/GenBank/DDBJ whole genome shotgun (WGS) entry which is preliminary data.</text>
</comment>
<evidence type="ECO:0000313" key="4">
    <source>
        <dbReference type="EMBL" id="KCZ71070.1"/>
    </source>
</evidence>
<keyword evidence="1" id="KW-0812">Transmembrane</keyword>
<dbReference type="EMBL" id="JMIY01000007">
    <property type="protein sequence ID" value="KCZ71070.1"/>
    <property type="molecule type" value="Genomic_DNA"/>
</dbReference>
<accession>A0A062V6P1</accession>
<proteinExistence type="predicted"/>
<evidence type="ECO:0000259" key="3">
    <source>
        <dbReference type="Pfam" id="PF24036"/>
    </source>
</evidence>
<keyword evidence="1" id="KW-0472">Membrane</keyword>
<keyword evidence="5" id="KW-1185">Reference proteome</keyword>
<feature type="domain" description="DUF7343" evidence="2">
    <location>
        <begin position="299"/>
        <end position="355"/>
    </location>
</feature>